<dbReference type="Proteomes" id="UP000070319">
    <property type="component" value="Unassembled WGS sequence"/>
</dbReference>
<evidence type="ECO:0000259" key="1">
    <source>
        <dbReference type="PROSITE" id="PS51729"/>
    </source>
</evidence>
<dbReference type="InterPro" id="IPR045057">
    <property type="entry name" value="Gcn5-rel_NAT"/>
</dbReference>
<reference evidence="2 3" key="1">
    <citation type="submission" date="2016-02" db="EMBL/GenBank/DDBJ databases">
        <authorList>
            <person name="Wen L."/>
            <person name="He K."/>
            <person name="Yang H."/>
        </authorList>
    </citation>
    <scope>NUCLEOTIDE SEQUENCE [LARGE SCALE GENOMIC DNA]</scope>
    <source>
        <strain evidence="2 3">KLE1704</strain>
    </source>
</reference>
<organism evidence="2">
    <name type="scientific">Bacteroides intestinalis</name>
    <dbReference type="NCBI Taxonomy" id="329854"/>
    <lineage>
        <taxon>Bacteria</taxon>
        <taxon>Pseudomonadati</taxon>
        <taxon>Bacteroidota</taxon>
        <taxon>Bacteroidia</taxon>
        <taxon>Bacteroidales</taxon>
        <taxon>Bacteroidaceae</taxon>
        <taxon>Bacteroides</taxon>
    </lineage>
</organism>
<protein>
    <recommendedName>
        <fullName evidence="1">N-acetyltransferase domain-containing protein</fullName>
    </recommendedName>
</protein>
<dbReference type="AlphaFoldDB" id="A0A139KWQ1"/>
<dbReference type="EMBL" id="LTDF01000155">
    <property type="protein sequence ID" value="KXT43612.1"/>
    <property type="molecule type" value="Genomic_DNA"/>
</dbReference>
<dbReference type="PATRIC" id="fig|329854.7.peg.4243"/>
<comment type="caution">
    <text evidence="2">The sequence shown here is derived from an EMBL/GenBank/DDBJ whole genome shotgun (WGS) entry which is preliminary data.</text>
</comment>
<dbReference type="SUPFAM" id="SSF55729">
    <property type="entry name" value="Acyl-CoA N-acyltransferases (Nat)"/>
    <property type="match status" value="1"/>
</dbReference>
<accession>A0A139KWQ1</accession>
<evidence type="ECO:0000313" key="3">
    <source>
        <dbReference type="Proteomes" id="UP000070319"/>
    </source>
</evidence>
<dbReference type="PANTHER" id="PTHR31435">
    <property type="entry name" value="PROTEIN NATD1"/>
    <property type="match status" value="1"/>
</dbReference>
<feature type="domain" description="N-acetyltransferase" evidence="1">
    <location>
        <begin position="8"/>
        <end position="93"/>
    </location>
</feature>
<gene>
    <name evidence="2" type="ORF">HMPREF2531_04175</name>
</gene>
<dbReference type="Gene3D" id="3.40.630.30">
    <property type="match status" value="1"/>
</dbReference>
<evidence type="ECO:0000313" key="2">
    <source>
        <dbReference type="EMBL" id="KXT43612.1"/>
    </source>
</evidence>
<proteinExistence type="predicted"/>
<dbReference type="InterPro" id="IPR031165">
    <property type="entry name" value="GNAT_YJDJ"/>
</dbReference>
<name>A0A139KWQ1_9BACE</name>
<dbReference type="PANTHER" id="PTHR31435:SF9">
    <property type="entry name" value="PROTEIN NATD1"/>
    <property type="match status" value="1"/>
</dbReference>
<dbReference type="PROSITE" id="PS51729">
    <property type="entry name" value="GNAT_YJDJ"/>
    <property type="match status" value="1"/>
</dbReference>
<sequence length="104" mass="11368">MKQIMNIEHFPEKKVFQTVVDGETARLMYHVADGALDVRHTIVPGEIGGRGIASALVKAAYDYALANELVPVATCSYAVKWLERHPEYNGKTGKDYAGEGTCAL</sequence>
<dbReference type="Pfam" id="PF14542">
    <property type="entry name" value="Acetyltransf_CG"/>
    <property type="match status" value="1"/>
</dbReference>
<dbReference type="InterPro" id="IPR016181">
    <property type="entry name" value="Acyl_CoA_acyltransferase"/>
</dbReference>